<feature type="domain" description="RNase H type-1" evidence="1">
    <location>
        <begin position="1"/>
        <end position="130"/>
    </location>
</feature>
<dbReference type="Gene3D" id="3.30.420.10">
    <property type="entry name" value="Ribonuclease H-like superfamily/Ribonuclease H"/>
    <property type="match status" value="1"/>
</dbReference>
<dbReference type="RefSeq" id="WP_367975589.1">
    <property type="nucleotide sequence ID" value="NZ_JBFPEQ010000001.1"/>
</dbReference>
<dbReference type="Pfam" id="PF00075">
    <property type="entry name" value="RNase_H"/>
    <property type="match status" value="1"/>
</dbReference>
<evidence type="ECO:0000313" key="2">
    <source>
        <dbReference type="EMBL" id="MEX0380923.1"/>
    </source>
</evidence>
<keyword evidence="2" id="KW-0378">Hydrolase</keyword>
<evidence type="ECO:0000313" key="3">
    <source>
        <dbReference type="Proteomes" id="UP001556617"/>
    </source>
</evidence>
<proteinExistence type="predicted"/>
<name>A0ABV3S4D2_9LACO</name>
<evidence type="ECO:0000259" key="1">
    <source>
        <dbReference type="PROSITE" id="PS50879"/>
    </source>
</evidence>
<dbReference type="EMBL" id="JBFPER010000001">
    <property type="protein sequence ID" value="MEX0380923.1"/>
    <property type="molecule type" value="Genomic_DNA"/>
</dbReference>
<keyword evidence="3" id="KW-1185">Reference proteome</keyword>
<dbReference type="Proteomes" id="UP001556617">
    <property type="component" value="Unassembled WGS sequence"/>
</dbReference>
<dbReference type="PROSITE" id="PS50879">
    <property type="entry name" value="RNASE_H_1"/>
    <property type="match status" value="1"/>
</dbReference>
<accession>A0ABV3S4D2</accession>
<dbReference type="InterPro" id="IPR036397">
    <property type="entry name" value="RNaseH_sf"/>
</dbReference>
<protein>
    <submittedName>
        <fullName evidence="2">Ribonuclease HI family protein</fullName>
        <ecNumber evidence="2">3.1.26.4</ecNumber>
    </submittedName>
</protein>
<organism evidence="2 3">
    <name type="scientific">Leuconostoc aquikimchii</name>
    <dbReference type="NCBI Taxonomy" id="3236804"/>
    <lineage>
        <taxon>Bacteria</taxon>
        <taxon>Bacillati</taxon>
        <taxon>Bacillota</taxon>
        <taxon>Bacilli</taxon>
        <taxon>Lactobacillales</taxon>
        <taxon>Lactobacillaceae</taxon>
        <taxon>Leuconostoc</taxon>
    </lineage>
</organism>
<dbReference type="CDD" id="cd09279">
    <property type="entry name" value="RNase_HI_like"/>
    <property type="match status" value="1"/>
</dbReference>
<reference evidence="2 3" key="1">
    <citation type="submission" date="2024-07" db="EMBL/GenBank/DDBJ databases">
        <authorList>
            <person name="Yun M."/>
        </authorList>
    </citation>
    <scope>NUCLEOTIDE SEQUENCE [LARGE SCALE GENOMIC DNA]</scope>
    <source>
        <strain evidence="2 3">MS01</strain>
    </source>
</reference>
<dbReference type="InterPro" id="IPR002156">
    <property type="entry name" value="RNaseH_domain"/>
</dbReference>
<dbReference type="EC" id="3.1.26.4" evidence="2"/>
<comment type="caution">
    <text evidence="2">The sequence shown here is derived from an EMBL/GenBank/DDBJ whole genome shotgun (WGS) entry which is preliminary data.</text>
</comment>
<dbReference type="SUPFAM" id="SSF53098">
    <property type="entry name" value="Ribonuclease H-like"/>
    <property type="match status" value="1"/>
</dbReference>
<dbReference type="GO" id="GO:0004523">
    <property type="term" value="F:RNA-DNA hybrid ribonuclease activity"/>
    <property type="evidence" value="ECO:0007669"/>
    <property type="project" value="UniProtKB-EC"/>
</dbReference>
<gene>
    <name evidence="2" type="ORF">AB3K24_06115</name>
</gene>
<sequence>MITIYVDAARDIKTGQSAAGAVIVINKQQRQLKSLLPDTKDNQEAEFRALIWVLKMCATSTDMIQLYSDSQLLIDAINKNYAKHYQIYVDEISALLESHALLLSQWLPEKENLGAHKLALQALKQKTTTK</sequence>
<dbReference type="InterPro" id="IPR012337">
    <property type="entry name" value="RNaseH-like_sf"/>
</dbReference>